<dbReference type="InterPro" id="IPR004386">
    <property type="entry name" value="Toxin_YafQ-like"/>
</dbReference>
<dbReference type="InterPro" id="IPR007712">
    <property type="entry name" value="RelE/ParE_toxin"/>
</dbReference>
<comment type="caution">
    <text evidence="2">The sequence shown here is derived from an EMBL/GenBank/DDBJ whole genome shotgun (WGS) entry which is preliminary data.</text>
</comment>
<evidence type="ECO:0000313" key="3">
    <source>
        <dbReference type="Proteomes" id="UP000070346"/>
    </source>
</evidence>
<dbReference type="NCBIfam" id="TIGR02385">
    <property type="entry name" value="RelE_StbE"/>
    <property type="match status" value="1"/>
</dbReference>
<dbReference type="Gene3D" id="3.30.2310.20">
    <property type="entry name" value="RelE-like"/>
    <property type="match status" value="1"/>
</dbReference>
<sequence>MRIYISPTYKKELKKLKRKNYPVELISICLKAILENDTSKLKKMKHHQLKGKWKGYNEFHPSRIGNFNNSTYDQWIVIYSLNHNELILTLVTTGDHKILDKHAPSKI</sequence>
<dbReference type="Pfam" id="PF15738">
    <property type="entry name" value="YafQ_toxin"/>
    <property type="match status" value="1"/>
</dbReference>
<accession>A0A9X0SCR6</accession>
<dbReference type="InterPro" id="IPR035093">
    <property type="entry name" value="RelE/ParE_toxin_dom_sf"/>
</dbReference>
<reference evidence="2 3" key="1">
    <citation type="submission" date="2016-02" db="EMBL/GenBank/DDBJ databases">
        <title>Complete Genome Sequences of Lactobacillus johnsonii Strain W1.</title>
        <authorList>
            <person name="Sun Y."/>
            <person name="Wu X."/>
        </authorList>
    </citation>
    <scope>NUCLEOTIDE SEQUENCE [LARGE SCALE GENOMIC DNA]</scope>
    <source>
        <strain evidence="2 3">W1</strain>
    </source>
</reference>
<gene>
    <name evidence="2" type="ORF">AYJ53_07060</name>
</gene>
<name>A0A9X0SCR6_LACJH</name>
<dbReference type="SUPFAM" id="SSF143011">
    <property type="entry name" value="RelE-like"/>
    <property type="match status" value="1"/>
</dbReference>
<evidence type="ECO:0000313" key="2">
    <source>
        <dbReference type="EMBL" id="KXN76976.1"/>
    </source>
</evidence>
<protein>
    <submittedName>
        <fullName evidence="2">Addiction module toxin RelE</fullName>
    </submittedName>
</protein>
<evidence type="ECO:0000256" key="1">
    <source>
        <dbReference type="ARBA" id="ARBA00022649"/>
    </source>
</evidence>
<dbReference type="Proteomes" id="UP000070346">
    <property type="component" value="Unassembled WGS sequence"/>
</dbReference>
<proteinExistence type="predicted"/>
<organism evidence="2 3">
    <name type="scientific">Lactobacillus johnsonii</name>
    <dbReference type="NCBI Taxonomy" id="33959"/>
    <lineage>
        <taxon>Bacteria</taxon>
        <taxon>Bacillati</taxon>
        <taxon>Bacillota</taxon>
        <taxon>Bacilli</taxon>
        <taxon>Lactobacillales</taxon>
        <taxon>Lactobacillaceae</taxon>
        <taxon>Lactobacillus</taxon>
    </lineage>
</organism>
<keyword evidence="1" id="KW-1277">Toxin-antitoxin system</keyword>
<dbReference type="OrthoDB" id="7030467at2"/>
<dbReference type="EMBL" id="LSNG01000005">
    <property type="protein sequence ID" value="KXN76976.1"/>
    <property type="molecule type" value="Genomic_DNA"/>
</dbReference>
<dbReference type="AlphaFoldDB" id="A0A9X0SCR6"/>